<dbReference type="RefSeq" id="WP_382174104.1">
    <property type="nucleotide sequence ID" value="NZ_JBHRXX010000005.1"/>
</dbReference>
<reference evidence="3" key="1">
    <citation type="journal article" date="2019" name="Int. J. Syst. Evol. Microbiol.">
        <title>The Global Catalogue of Microorganisms (GCM) 10K type strain sequencing project: providing services to taxonomists for standard genome sequencing and annotation.</title>
        <authorList>
            <consortium name="The Broad Institute Genomics Platform"/>
            <consortium name="The Broad Institute Genome Sequencing Center for Infectious Disease"/>
            <person name="Wu L."/>
            <person name="Ma J."/>
        </authorList>
    </citation>
    <scope>NUCLEOTIDE SEQUENCE [LARGE SCALE GENOMIC DNA]</scope>
    <source>
        <strain evidence="3">KCTC 42501</strain>
    </source>
</reference>
<dbReference type="EMBL" id="JBHRXX010000005">
    <property type="protein sequence ID" value="MFC3684306.1"/>
    <property type="molecule type" value="Genomic_DNA"/>
</dbReference>
<feature type="signal peptide" evidence="1">
    <location>
        <begin position="1"/>
        <end position="23"/>
    </location>
</feature>
<comment type="caution">
    <text evidence="2">The sequence shown here is derived from an EMBL/GenBank/DDBJ whole genome shotgun (WGS) entry which is preliminary data.</text>
</comment>
<evidence type="ECO:0000313" key="3">
    <source>
        <dbReference type="Proteomes" id="UP001595729"/>
    </source>
</evidence>
<keyword evidence="3" id="KW-1185">Reference proteome</keyword>
<keyword evidence="1" id="KW-0732">Signal</keyword>
<name>A0ABV7W5J1_9BURK</name>
<organism evidence="2 3">
    <name type="scientific">Hydrogenophaga luteola</name>
    <dbReference type="NCBI Taxonomy" id="1591122"/>
    <lineage>
        <taxon>Bacteria</taxon>
        <taxon>Pseudomonadati</taxon>
        <taxon>Pseudomonadota</taxon>
        <taxon>Betaproteobacteria</taxon>
        <taxon>Burkholderiales</taxon>
        <taxon>Comamonadaceae</taxon>
        <taxon>Hydrogenophaga</taxon>
    </lineage>
</organism>
<accession>A0ABV7W5J1</accession>
<proteinExistence type="predicted"/>
<protein>
    <submittedName>
        <fullName evidence="2">Uncharacterized protein</fullName>
    </submittedName>
</protein>
<dbReference type="Proteomes" id="UP001595729">
    <property type="component" value="Unassembled WGS sequence"/>
</dbReference>
<evidence type="ECO:0000256" key="1">
    <source>
        <dbReference type="SAM" id="SignalP"/>
    </source>
</evidence>
<dbReference type="InterPro" id="IPR006311">
    <property type="entry name" value="TAT_signal"/>
</dbReference>
<sequence length="112" mass="11795">MTILSRRALLALAGLGLCSLALAQNAPRNFPASALRGTLVVTQPPVITMDGKAAQLSPGARIKGPDNLLVLSGAIVGKELLVNYTVESHGMVHEVWILTEAEAAEKRKRAGQ</sequence>
<evidence type="ECO:0000313" key="2">
    <source>
        <dbReference type="EMBL" id="MFC3684306.1"/>
    </source>
</evidence>
<gene>
    <name evidence="2" type="ORF">ACFOPI_11940</name>
</gene>
<dbReference type="PROSITE" id="PS51318">
    <property type="entry name" value="TAT"/>
    <property type="match status" value="1"/>
</dbReference>
<feature type="chain" id="PRO_5046909829" evidence="1">
    <location>
        <begin position="24"/>
        <end position="112"/>
    </location>
</feature>